<organism evidence="1 2">
    <name type="scientific">Rhodococcus wratislaviensis</name>
    <name type="common">Tsukamurella wratislaviensis</name>
    <dbReference type="NCBI Taxonomy" id="44752"/>
    <lineage>
        <taxon>Bacteria</taxon>
        <taxon>Bacillati</taxon>
        <taxon>Actinomycetota</taxon>
        <taxon>Actinomycetes</taxon>
        <taxon>Mycobacteriales</taxon>
        <taxon>Nocardiaceae</taxon>
        <taxon>Rhodococcus</taxon>
    </lineage>
</organism>
<protein>
    <submittedName>
        <fullName evidence="1">Uncharacterized protein</fullName>
    </submittedName>
</protein>
<keyword evidence="2" id="KW-1185">Reference proteome</keyword>
<sequence>MRRRTGIRRICTVHDVLFCRRGRVSAIARSALAPSASWSAASRWRHRFP</sequence>
<name>A0A402CMX4_RHOWR</name>
<evidence type="ECO:0000313" key="2">
    <source>
        <dbReference type="Proteomes" id="UP000287519"/>
    </source>
</evidence>
<evidence type="ECO:0000313" key="1">
    <source>
        <dbReference type="EMBL" id="GCE44980.1"/>
    </source>
</evidence>
<gene>
    <name evidence="1" type="ORF">Rhow_000940</name>
</gene>
<dbReference type="EMBL" id="BHYM01000133">
    <property type="protein sequence ID" value="GCE44980.1"/>
    <property type="molecule type" value="Genomic_DNA"/>
</dbReference>
<dbReference type="AlphaFoldDB" id="A0A402CMX4"/>
<reference evidence="1 2" key="1">
    <citation type="submission" date="2018-11" db="EMBL/GenBank/DDBJ databases">
        <title>Microbial catabolism of amino acid.</title>
        <authorList>
            <person name="Hibi M."/>
            <person name="Ogawa J."/>
        </authorList>
    </citation>
    <scope>NUCLEOTIDE SEQUENCE [LARGE SCALE GENOMIC DNA]</scope>
    <source>
        <strain evidence="1 2">C31-06</strain>
    </source>
</reference>
<comment type="caution">
    <text evidence="1">The sequence shown here is derived from an EMBL/GenBank/DDBJ whole genome shotgun (WGS) entry which is preliminary data.</text>
</comment>
<accession>A0A402CMX4</accession>
<proteinExistence type="predicted"/>
<dbReference type="Proteomes" id="UP000287519">
    <property type="component" value="Unassembled WGS sequence"/>
</dbReference>